<dbReference type="FunFam" id="3.30.1490.30:FF:000001">
    <property type="entry name" value="DNA topoisomerase 2"/>
    <property type="match status" value="1"/>
</dbReference>
<protein>
    <recommendedName>
        <fullName evidence="4">Topo IIA-type catalytic domain-containing protein</fullName>
    </recommendedName>
</protein>
<dbReference type="InterPro" id="IPR001154">
    <property type="entry name" value="TopoII_euk"/>
</dbReference>
<dbReference type="PRINTS" id="PR00418">
    <property type="entry name" value="TPI2FAMILY"/>
</dbReference>
<dbReference type="InterPro" id="IPR013759">
    <property type="entry name" value="Topo_IIA_B_C"/>
</dbReference>
<dbReference type="SUPFAM" id="SSF56719">
    <property type="entry name" value="Type II DNA topoisomerase"/>
    <property type="match status" value="1"/>
</dbReference>
<proteinExistence type="inferred from homology"/>
<dbReference type="InterPro" id="IPR013760">
    <property type="entry name" value="Topo_IIA-like_dom_sf"/>
</dbReference>
<dbReference type="PROSITE" id="PS52040">
    <property type="entry name" value="TOPO_IIA"/>
    <property type="match status" value="1"/>
</dbReference>
<evidence type="ECO:0000256" key="1">
    <source>
        <dbReference type="ARBA" id="ARBA00011080"/>
    </source>
</evidence>
<dbReference type="PANTHER" id="PTHR10169:SF36">
    <property type="entry name" value="DNA TOPOISOMERASE 2-BETA"/>
    <property type="match status" value="1"/>
</dbReference>
<name>A0AAD7VZM9_9TELE</name>
<evidence type="ECO:0000256" key="3">
    <source>
        <dbReference type="PROSITE-ProRule" id="PRU01384"/>
    </source>
</evidence>
<dbReference type="Proteomes" id="UP001221898">
    <property type="component" value="Unassembled WGS sequence"/>
</dbReference>
<dbReference type="InterPro" id="IPR031660">
    <property type="entry name" value="TOPRIM_C"/>
</dbReference>
<dbReference type="GO" id="GO:0005634">
    <property type="term" value="C:nucleus"/>
    <property type="evidence" value="ECO:0007669"/>
    <property type="project" value="TreeGrafter"/>
</dbReference>
<evidence type="ECO:0000313" key="6">
    <source>
        <dbReference type="Proteomes" id="UP001221898"/>
    </source>
</evidence>
<dbReference type="PANTHER" id="PTHR10169">
    <property type="entry name" value="DNA TOPOISOMERASE/GYRASE"/>
    <property type="match status" value="1"/>
</dbReference>
<dbReference type="Gene3D" id="3.90.199.10">
    <property type="entry name" value="Topoisomerase II, domain 5"/>
    <property type="match status" value="1"/>
</dbReference>
<dbReference type="InterPro" id="IPR050634">
    <property type="entry name" value="DNA_Topoisomerase_II"/>
</dbReference>
<evidence type="ECO:0000256" key="2">
    <source>
        <dbReference type="ARBA" id="ARBA00023125"/>
    </source>
</evidence>
<dbReference type="Gene3D" id="3.30.1490.30">
    <property type="match status" value="1"/>
</dbReference>
<dbReference type="AlphaFoldDB" id="A0AAD7VZM9"/>
<dbReference type="Pfam" id="PF16898">
    <property type="entry name" value="TOPRIM_C"/>
    <property type="match status" value="1"/>
</dbReference>
<dbReference type="InterPro" id="IPR001241">
    <property type="entry name" value="Topo_IIA"/>
</dbReference>
<dbReference type="Gene3D" id="3.40.50.670">
    <property type="match status" value="1"/>
</dbReference>
<dbReference type="GO" id="GO:0006265">
    <property type="term" value="P:DNA topological change"/>
    <property type="evidence" value="ECO:0007669"/>
    <property type="project" value="UniProtKB-UniRule"/>
</dbReference>
<dbReference type="EMBL" id="JAINUG010000483">
    <property type="protein sequence ID" value="KAJ8367355.1"/>
    <property type="molecule type" value="Genomic_DNA"/>
</dbReference>
<gene>
    <name evidence="5" type="ORF">AAFF_G00320540</name>
</gene>
<feature type="active site" description="O-(5'-phospho-DNA)-tyrosine intermediate" evidence="3">
    <location>
        <position position="425"/>
    </location>
</feature>
<keyword evidence="6" id="KW-1185">Reference proteome</keyword>
<comment type="caution">
    <text evidence="5">The sequence shown here is derived from an EMBL/GenBank/DDBJ whole genome shotgun (WGS) entry which is preliminary data.</text>
</comment>
<organism evidence="5 6">
    <name type="scientific">Aldrovandia affinis</name>
    <dbReference type="NCBI Taxonomy" id="143900"/>
    <lineage>
        <taxon>Eukaryota</taxon>
        <taxon>Metazoa</taxon>
        <taxon>Chordata</taxon>
        <taxon>Craniata</taxon>
        <taxon>Vertebrata</taxon>
        <taxon>Euteleostomi</taxon>
        <taxon>Actinopterygii</taxon>
        <taxon>Neopterygii</taxon>
        <taxon>Teleostei</taxon>
        <taxon>Notacanthiformes</taxon>
        <taxon>Halosauridae</taxon>
        <taxon>Aldrovandia</taxon>
    </lineage>
</organism>
<sequence length="431" mass="49221">MTLQTKSFGSKCPLSDKFIRAATNCGIVESILNWVKFKAQTQLNKKCSSVKYSKIKGIPKLDDANDAGGKHSSDCTLILTEETREVSGRVGAGRDRERPHGVFPLRGKILNVREATHKQIMENAEINNIIKIVGLQYKKSYEDPESLRSLRYGRIMIMTDQVLIRTGLTSRVCSSTSSITTGRPLLKHTFLEEFITPIVKANKNKQALAFYSIPEFDEWKKQTENYKTWHVKYYKGLGTSTSKEAKEYFSDMEKHRITFRYTGTEDDAAITLAFSKKKTDDRKEWLTNFMEDRRQRRMHGLPEQYLYGTLTRHLSYNDFINKELILFSNSDNERHPSLVDGLKPGQRKVLFTCMKRNDKREVKVAQLAGSVAEMSAYHHGEQALMMTIVNLAQNFVGSNNVNILQPLGQFGTRINGGKDAASPRYIFTMLR</sequence>
<dbReference type="SMART" id="SM00433">
    <property type="entry name" value="TOP2c"/>
    <property type="match status" value="1"/>
</dbReference>
<comment type="similarity">
    <text evidence="1">Belongs to the type II topoisomerase family.</text>
</comment>
<evidence type="ECO:0000313" key="5">
    <source>
        <dbReference type="EMBL" id="KAJ8367355.1"/>
    </source>
</evidence>
<evidence type="ECO:0000259" key="4">
    <source>
        <dbReference type="PROSITE" id="PS52040"/>
    </source>
</evidence>
<accession>A0AAD7VZM9</accession>
<keyword evidence="2 3" id="KW-0238">DNA-binding</keyword>
<keyword evidence="3" id="KW-0413">Isomerase</keyword>
<dbReference type="GO" id="GO:0005524">
    <property type="term" value="F:ATP binding"/>
    <property type="evidence" value="ECO:0007669"/>
    <property type="project" value="InterPro"/>
</dbReference>
<dbReference type="Pfam" id="PF00521">
    <property type="entry name" value="DNA_topoisoIV"/>
    <property type="match status" value="1"/>
</dbReference>
<reference evidence="5" key="1">
    <citation type="journal article" date="2023" name="Science">
        <title>Genome structures resolve the early diversification of teleost fishes.</title>
        <authorList>
            <person name="Parey E."/>
            <person name="Louis A."/>
            <person name="Montfort J."/>
            <person name="Bouchez O."/>
            <person name="Roques C."/>
            <person name="Iampietro C."/>
            <person name="Lluch J."/>
            <person name="Castinel A."/>
            <person name="Donnadieu C."/>
            <person name="Desvignes T."/>
            <person name="Floi Bucao C."/>
            <person name="Jouanno E."/>
            <person name="Wen M."/>
            <person name="Mejri S."/>
            <person name="Dirks R."/>
            <person name="Jansen H."/>
            <person name="Henkel C."/>
            <person name="Chen W.J."/>
            <person name="Zahm M."/>
            <person name="Cabau C."/>
            <person name="Klopp C."/>
            <person name="Thompson A.W."/>
            <person name="Robinson-Rechavi M."/>
            <person name="Braasch I."/>
            <person name="Lecointre G."/>
            <person name="Bobe J."/>
            <person name="Postlethwait J.H."/>
            <person name="Berthelot C."/>
            <person name="Roest Crollius H."/>
            <person name="Guiguen Y."/>
        </authorList>
    </citation>
    <scope>NUCLEOTIDE SEQUENCE</scope>
    <source>
        <strain evidence="5">NC1722</strain>
    </source>
</reference>
<comment type="catalytic activity">
    <reaction evidence="3">
        <text>ATP-dependent breakage, passage and rejoining of double-stranded DNA.</text>
        <dbReference type="EC" id="5.6.2.2"/>
    </reaction>
</comment>
<dbReference type="FunFam" id="3.40.50.670:FF:000001">
    <property type="entry name" value="DNA topoisomerase 2"/>
    <property type="match status" value="2"/>
</dbReference>
<dbReference type="InterPro" id="IPR013758">
    <property type="entry name" value="Topo_IIA_A/C_ab"/>
</dbReference>
<keyword evidence="3" id="KW-0799">Topoisomerase</keyword>
<dbReference type="GO" id="GO:0003918">
    <property type="term" value="F:DNA topoisomerase type II (double strand cut, ATP-hydrolyzing) activity"/>
    <property type="evidence" value="ECO:0007669"/>
    <property type="project" value="UniProtKB-EC"/>
</dbReference>
<dbReference type="InterPro" id="IPR002205">
    <property type="entry name" value="Topo_IIA_dom_A"/>
</dbReference>
<dbReference type="GO" id="GO:0003677">
    <property type="term" value="F:DNA binding"/>
    <property type="evidence" value="ECO:0007669"/>
    <property type="project" value="UniProtKB-UniRule"/>
</dbReference>
<dbReference type="PRINTS" id="PR01158">
    <property type="entry name" value="TOPISMRASEII"/>
</dbReference>
<dbReference type="GO" id="GO:0000712">
    <property type="term" value="P:resolution of meiotic recombination intermediates"/>
    <property type="evidence" value="ECO:0007669"/>
    <property type="project" value="TreeGrafter"/>
</dbReference>
<feature type="domain" description="Topo IIA-type catalytic" evidence="4">
    <location>
        <begin position="335"/>
        <end position="431"/>
    </location>
</feature>
<dbReference type="GO" id="GO:0000819">
    <property type="term" value="P:sister chromatid segregation"/>
    <property type="evidence" value="ECO:0007669"/>
    <property type="project" value="TreeGrafter"/>
</dbReference>